<evidence type="ECO:0000256" key="1">
    <source>
        <dbReference type="ARBA" id="ARBA00007435"/>
    </source>
</evidence>
<dbReference type="InterPro" id="IPR000305">
    <property type="entry name" value="GIY-YIG_endonuc"/>
</dbReference>
<reference evidence="3 4" key="1">
    <citation type="submission" date="2019-05" db="EMBL/GenBank/DDBJ databases">
        <title>Genome sequencing of F202Z8.</title>
        <authorList>
            <person name="Kwon Y.M."/>
        </authorList>
    </citation>
    <scope>NUCLEOTIDE SEQUENCE [LARGE SCALE GENOMIC DNA]</scope>
    <source>
        <strain evidence="3 4">F202Z8</strain>
    </source>
</reference>
<dbReference type="Pfam" id="PF01541">
    <property type="entry name" value="GIY-YIG"/>
    <property type="match status" value="1"/>
</dbReference>
<dbReference type="Gene3D" id="3.40.1440.10">
    <property type="entry name" value="GIY-YIG endonuclease"/>
    <property type="match status" value="1"/>
</dbReference>
<feature type="domain" description="GIY-YIG" evidence="2">
    <location>
        <begin position="1"/>
        <end position="76"/>
    </location>
</feature>
<dbReference type="PANTHER" id="PTHR34477">
    <property type="entry name" value="UPF0213 PROTEIN YHBQ"/>
    <property type="match status" value="1"/>
</dbReference>
<sequence>MMGYTYILLCSDGTYYTGSTKELEVRIEQHQNGEGANYTAKRLPVKLIYVEEYQRIDTAFYREKQIQGWSRAKKEALINGKLEKLHDLAECQNKTHYKYYKEKSIS</sequence>
<evidence type="ECO:0000313" key="4">
    <source>
        <dbReference type="Proteomes" id="UP000310017"/>
    </source>
</evidence>
<evidence type="ECO:0000259" key="2">
    <source>
        <dbReference type="PROSITE" id="PS50164"/>
    </source>
</evidence>
<evidence type="ECO:0000313" key="3">
    <source>
        <dbReference type="EMBL" id="QCW98960.1"/>
    </source>
</evidence>
<dbReference type="InterPro" id="IPR035901">
    <property type="entry name" value="GIY-YIG_endonuc_sf"/>
</dbReference>
<dbReference type="Proteomes" id="UP000310017">
    <property type="component" value="Chromosome"/>
</dbReference>
<dbReference type="PROSITE" id="PS50164">
    <property type="entry name" value="GIY_YIG"/>
    <property type="match status" value="1"/>
</dbReference>
<keyword evidence="4" id="KW-1185">Reference proteome</keyword>
<dbReference type="OrthoDB" id="1495241at2"/>
<protein>
    <submittedName>
        <fullName evidence="3">GIY-YIG nuclease family protein</fullName>
    </submittedName>
</protein>
<dbReference type="SUPFAM" id="SSF82771">
    <property type="entry name" value="GIY-YIG endonuclease"/>
    <property type="match status" value="1"/>
</dbReference>
<dbReference type="AlphaFoldDB" id="A0A5B7SPQ8"/>
<gene>
    <name evidence="3" type="ORF">FGM00_02070</name>
</gene>
<dbReference type="EMBL" id="CP040710">
    <property type="protein sequence ID" value="QCW98960.1"/>
    <property type="molecule type" value="Genomic_DNA"/>
</dbReference>
<comment type="similarity">
    <text evidence="1">Belongs to the UPF0213 family.</text>
</comment>
<organism evidence="3 4">
    <name type="scientific">Aggregatimonas sangjinii</name>
    <dbReference type="NCBI Taxonomy" id="2583587"/>
    <lineage>
        <taxon>Bacteria</taxon>
        <taxon>Pseudomonadati</taxon>
        <taxon>Bacteroidota</taxon>
        <taxon>Flavobacteriia</taxon>
        <taxon>Flavobacteriales</taxon>
        <taxon>Flavobacteriaceae</taxon>
        <taxon>Aggregatimonas</taxon>
    </lineage>
</organism>
<dbReference type="SMART" id="SM00465">
    <property type="entry name" value="GIYc"/>
    <property type="match status" value="1"/>
</dbReference>
<dbReference type="PANTHER" id="PTHR34477:SF1">
    <property type="entry name" value="UPF0213 PROTEIN YHBQ"/>
    <property type="match status" value="1"/>
</dbReference>
<name>A0A5B7SPQ8_9FLAO</name>
<dbReference type="InterPro" id="IPR050190">
    <property type="entry name" value="UPF0213_domain"/>
</dbReference>
<proteinExistence type="inferred from homology"/>
<accession>A0A5B7SPQ8</accession>
<dbReference type="CDD" id="cd10456">
    <property type="entry name" value="GIY-YIG_UPF0213"/>
    <property type="match status" value="1"/>
</dbReference>
<dbReference type="RefSeq" id="WP_138851315.1">
    <property type="nucleotide sequence ID" value="NZ_CP040710.1"/>
</dbReference>
<dbReference type="KEGG" id="asag:FGM00_02070"/>